<comment type="caution">
    <text evidence="2">The sequence shown here is derived from an EMBL/GenBank/DDBJ whole genome shotgun (WGS) entry which is preliminary data.</text>
</comment>
<dbReference type="Proteomes" id="UP000488956">
    <property type="component" value="Unassembled WGS sequence"/>
</dbReference>
<evidence type="ECO:0000313" key="4">
    <source>
        <dbReference type="Proteomes" id="UP000488956"/>
    </source>
</evidence>
<reference evidence="2 3" key="1">
    <citation type="submission" date="2018-08" db="EMBL/GenBank/DDBJ databases">
        <title>Genomic investigation of the strawberry pathogen Phytophthora fragariae indicates pathogenicity is determined by transcriptional variation in three key races.</title>
        <authorList>
            <person name="Adams T.M."/>
            <person name="Armitage A.D."/>
            <person name="Sobczyk M.K."/>
            <person name="Bates H.J."/>
            <person name="Dunwell J.M."/>
            <person name="Nellist C.F."/>
            <person name="Harrison R.J."/>
        </authorList>
    </citation>
    <scope>NUCLEOTIDE SEQUENCE [LARGE SCALE GENOMIC DNA]</scope>
    <source>
        <strain evidence="2 3">NOV-27</strain>
        <strain evidence="1 4">ONT-3</strain>
    </source>
</reference>
<dbReference type="AlphaFoldDB" id="A0A6A3YY59"/>
<evidence type="ECO:0000313" key="2">
    <source>
        <dbReference type="EMBL" id="KAE9226274.1"/>
    </source>
</evidence>
<protein>
    <recommendedName>
        <fullName evidence="5">Reverse transcriptase/retrotransposon-derived protein RNase H-like domain-containing protein</fullName>
    </recommendedName>
</protein>
<organism evidence="2 3">
    <name type="scientific">Phytophthora fragariae</name>
    <dbReference type="NCBI Taxonomy" id="53985"/>
    <lineage>
        <taxon>Eukaryota</taxon>
        <taxon>Sar</taxon>
        <taxon>Stramenopiles</taxon>
        <taxon>Oomycota</taxon>
        <taxon>Peronosporomycetes</taxon>
        <taxon>Peronosporales</taxon>
        <taxon>Peronosporaceae</taxon>
        <taxon>Phytophthora</taxon>
    </lineage>
</organism>
<evidence type="ECO:0008006" key="5">
    <source>
        <dbReference type="Google" id="ProtNLM"/>
    </source>
</evidence>
<evidence type="ECO:0000313" key="3">
    <source>
        <dbReference type="Proteomes" id="UP000433483"/>
    </source>
</evidence>
<gene>
    <name evidence="2" type="ORF">PF005_g5192</name>
    <name evidence="1" type="ORF">PF010_g13615</name>
</gene>
<sequence>MGDKSVPWEYFHSLPHPDITVITDASDMGVCAFAPLPKLALTYPFSSEELALTLEFDSGISNAFVINYRELLACAFAVQTWGPT</sequence>
<keyword evidence="3" id="KW-1185">Reference proteome</keyword>
<evidence type="ECO:0000313" key="1">
    <source>
        <dbReference type="EMBL" id="KAE9103792.1"/>
    </source>
</evidence>
<dbReference type="Proteomes" id="UP000433483">
    <property type="component" value="Unassembled WGS sequence"/>
</dbReference>
<dbReference type="EMBL" id="QXGB01000177">
    <property type="protein sequence ID" value="KAE9226274.1"/>
    <property type="molecule type" value="Genomic_DNA"/>
</dbReference>
<name>A0A6A3YY59_9STRA</name>
<proteinExistence type="predicted"/>
<dbReference type="EMBL" id="QXFX01000804">
    <property type="protein sequence ID" value="KAE9103792.1"/>
    <property type="molecule type" value="Genomic_DNA"/>
</dbReference>
<accession>A0A6A3YY59</accession>